<feature type="disulfide bond" evidence="5">
    <location>
        <begin position="280"/>
        <end position="341"/>
    </location>
</feature>
<dbReference type="PROSITE" id="PS50287">
    <property type="entry name" value="SRCR_2"/>
    <property type="match status" value="2"/>
</dbReference>
<dbReference type="Proteomes" id="UP000515159">
    <property type="component" value="Chromosome 1"/>
</dbReference>
<dbReference type="InParanoid" id="A0A6P8R1H0"/>
<evidence type="ECO:0000256" key="3">
    <source>
        <dbReference type="ARBA" id="ARBA00023157"/>
    </source>
</evidence>
<gene>
    <name evidence="11" type="primary">LOC117356844</name>
</gene>
<dbReference type="Pfam" id="PF00530">
    <property type="entry name" value="SRCR"/>
    <property type="match status" value="2"/>
</dbReference>
<keyword evidence="4" id="KW-0325">Glycoprotein</keyword>
<keyword evidence="2" id="KW-0677">Repeat</keyword>
<reference evidence="11" key="1">
    <citation type="submission" date="2025-08" db="UniProtKB">
        <authorList>
            <consortium name="RefSeq"/>
        </authorList>
    </citation>
    <scope>IDENTIFICATION</scope>
</reference>
<dbReference type="SMART" id="SM00202">
    <property type="entry name" value="SR"/>
    <property type="match status" value="2"/>
</dbReference>
<dbReference type="PRINTS" id="PR00258">
    <property type="entry name" value="SPERACTRCPTR"/>
</dbReference>
<name>A0A6P8R1H0_GEOSA</name>
<evidence type="ECO:0000256" key="5">
    <source>
        <dbReference type="PROSITE-ProRule" id="PRU00196"/>
    </source>
</evidence>
<dbReference type="InterPro" id="IPR036179">
    <property type="entry name" value="Ig-like_dom_sf"/>
</dbReference>
<dbReference type="InterPro" id="IPR003599">
    <property type="entry name" value="Ig_sub"/>
</dbReference>
<dbReference type="GO" id="GO:0016020">
    <property type="term" value="C:membrane"/>
    <property type="evidence" value="ECO:0007669"/>
    <property type="project" value="InterPro"/>
</dbReference>
<keyword evidence="3 5" id="KW-1015">Disulfide bond</keyword>
<evidence type="ECO:0000259" key="8">
    <source>
        <dbReference type="PROSITE" id="PS50287"/>
    </source>
</evidence>
<evidence type="ECO:0000256" key="7">
    <source>
        <dbReference type="SAM" id="SignalP"/>
    </source>
</evidence>
<comment type="caution">
    <text evidence="5">Lacks conserved residue(s) required for the propagation of feature annotation.</text>
</comment>
<dbReference type="GeneID" id="117356844"/>
<evidence type="ECO:0000256" key="6">
    <source>
        <dbReference type="SAM" id="Phobius"/>
    </source>
</evidence>
<dbReference type="PROSITE" id="PS50835">
    <property type="entry name" value="IG_LIKE"/>
    <property type="match status" value="1"/>
</dbReference>
<dbReference type="Pfam" id="PF07686">
    <property type="entry name" value="V-set"/>
    <property type="match status" value="1"/>
</dbReference>
<feature type="domain" description="SRCR" evidence="8">
    <location>
        <begin position="134"/>
        <end position="235"/>
    </location>
</feature>
<dbReference type="PANTHER" id="PTHR47653">
    <property type="entry name" value="PROTEIN BARK BEETLE"/>
    <property type="match status" value="1"/>
</dbReference>
<keyword evidence="6" id="KW-0812">Transmembrane</keyword>
<feature type="signal peptide" evidence="7">
    <location>
        <begin position="1"/>
        <end position="23"/>
    </location>
</feature>
<feature type="disulfide bond" evidence="5">
    <location>
        <begin position="311"/>
        <end position="321"/>
    </location>
</feature>
<sequence>MNSLMRTFPVWSLVILCTGGSWGLSGPKEVRGHPGGSLSLQCQYKERYKTSKKYWCKRETWSSCEILIQTKSNSIMTKDRLSIRDNSTALTFTVTMESLTKADSGTYWCGIDKYFSDIGYPVIVTVLTGSISQVRLLGGSHSCNGTVEVYYNNTWGTICDHEWDIHDAAVVCRQVGCGPAIEATVEASNGADSGPVWLDNCFCRGLEADLSLCGSHILLQNHRCNSIGRAGVRCSSSGFSGVRLVDGDGSCAGRVEVKYINTWGTICDYKWDLADATVVCRELGCGSAVNASHGTYFQPGSGPVWLKAVYCRGNETRFSQCGSVMAERYPCDHRWEAGVICLGQERVWTSVVFRFMSYTLAFASIFMGFFLYSYLKDNKKQDTHPSAL</sequence>
<dbReference type="FunFam" id="2.60.40.10:FF:000370">
    <property type="entry name" value="CMRF35-like molecule 1"/>
    <property type="match status" value="1"/>
</dbReference>
<evidence type="ECO:0000256" key="2">
    <source>
        <dbReference type="ARBA" id="ARBA00022737"/>
    </source>
</evidence>
<keyword evidence="6" id="KW-1133">Transmembrane helix</keyword>
<dbReference type="Gene3D" id="2.60.40.10">
    <property type="entry name" value="Immunoglobulins"/>
    <property type="match status" value="1"/>
</dbReference>
<dbReference type="RefSeq" id="XP_033792501.1">
    <property type="nucleotide sequence ID" value="XM_033936610.1"/>
</dbReference>
<organism evidence="10 11">
    <name type="scientific">Geotrypetes seraphini</name>
    <name type="common">Gaboon caecilian</name>
    <name type="synonym">Caecilia seraphini</name>
    <dbReference type="NCBI Taxonomy" id="260995"/>
    <lineage>
        <taxon>Eukaryota</taxon>
        <taxon>Metazoa</taxon>
        <taxon>Chordata</taxon>
        <taxon>Craniata</taxon>
        <taxon>Vertebrata</taxon>
        <taxon>Euteleostomi</taxon>
        <taxon>Amphibia</taxon>
        <taxon>Gymnophiona</taxon>
        <taxon>Geotrypetes</taxon>
    </lineage>
</organism>
<dbReference type="InterPro" id="IPR001190">
    <property type="entry name" value="SRCR"/>
</dbReference>
<feature type="domain" description="Ig-like" evidence="9">
    <location>
        <begin position="9"/>
        <end position="109"/>
    </location>
</feature>
<dbReference type="KEGG" id="gsh:117356844"/>
<keyword evidence="1 7" id="KW-0732">Signal</keyword>
<dbReference type="AlphaFoldDB" id="A0A6P8R1H0"/>
<proteinExistence type="predicted"/>
<evidence type="ECO:0000256" key="4">
    <source>
        <dbReference type="ARBA" id="ARBA00023180"/>
    </source>
</evidence>
<feature type="domain" description="SRCR" evidence="8">
    <location>
        <begin position="242"/>
        <end position="342"/>
    </location>
</feature>
<feature type="disulfide bond" evidence="5">
    <location>
        <begin position="203"/>
        <end position="213"/>
    </location>
</feature>
<keyword evidence="6" id="KW-0472">Membrane</keyword>
<feature type="disulfide bond" evidence="5">
    <location>
        <begin position="267"/>
        <end position="331"/>
    </location>
</feature>
<evidence type="ECO:0000259" key="9">
    <source>
        <dbReference type="PROSITE" id="PS50835"/>
    </source>
</evidence>
<dbReference type="InterPro" id="IPR053243">
    <property type="entry name" value="SJ_maturation_regulator"/>
</dbReference>
<evidence type="ECO:0000256" key="1">
    <source>
        <dbReference type="ARBA" id="ARBA00022729"/>
    </source>
</evidence>
<dbReference type="PANTHER" id="PTHR47653:SF1">
    <property type="entry name" value="DELETED IN MALIGNANT BRAIN TUMORS 1 PROTEIN"/>
    <property type="match status" value="1"/>
</dbReference>
<dbReference type="SUPFAM" id="SSF48726">
    <property type="entry name" value="Immunoglobulin"/>
    <property type="match status" value="1"/>
</dbReference>
<keyword evidence="10" id="KW-1185">Reference proteome</keyword>
<dbReference type="GO" id="GO:0045217">
    <property type="term" value="P:cell-cell junction maintenance"/>
    <property type="evidence" value="ECO:0007669"/>
    <property type="project" value="TreeGrafter"/>
</dbReference>
<dbReference type="FunFam" id="3.10.250.10:FF:000006">
    <property type="entry name" value="neurotrypsin isoform X2"/>
    <property type="match status" value="1"/>
</dbReference>
<dbReference type="OrthoDB" id="536948at2759"/>
<evidence type="ECO:0000313" key="11">
    <source>
        <dbReference type="RefSeq" id="XP_033792501.1"/>
    </source>
</evidence>
<dbReference type="InterPro" id="IPR007110">
    <property type="entry name" value="Ig-like_dom"/>
</dbReference>
<dbReference type="FunFam" id="3.10.250.10:FF:000009">
    <property type="entry name" value="WC1"/>
    <property type="match status" value="1"/>
</dbReference>
<dbReference type="InterPro" id="IPR036772">
    <property type="entry name" value="SRCR-like_dom_sf"/>
</dbReference>
<dbReference type="Gene3D" id="3.10.250.10">
    <property type="entry name" value="SRCR-like domain"/>
    <property type="match status" value="2"/>
</dbReference>
<feature type="transmembrane region" description="Helical" evidence="6">
    <location>
        <begin position="355"/>
        <end position="375"/>
    </location>
</feature>
<dbReference type="SMART" id="SM00409">
    <property type="entry name" value="IG"/>
    <property type="match status" value="1"/>
</dbReference>
<dbReference type="PROSITE" id="PS00420">
    <property type="entry name" value="SRCR_1"/>
    <property type="match status" value="2"/>
</dbReference>
<evidence type="ECO:0000313" key="10">
    <source>
        <dbReference type="Proteomes" id="UP000515159"/>
    </source>
</evidence>
<dbReference type="CDD" id="cd05716">
    <property type="entry name" value="IgV_pIgR_like"/>
    <property type="match status" value="1"/>
</dbReference>
<dbReference type="InterPro" id="IPR013106">
    <property type="entry name" value="Ig_V-set"/>
</dbReference>
<dbReference type="SUPFAM" id="SSF56487">
    <property type="entry name" value="SRCR-like"/>
    <property type="match status" value="2"/>
</dbReference>
<protein>
    <submittedName>
        <fullName evidence="11">Deleted in malignant brain tumors 1 protein-like</fullName>
    </submittedName>
</protein>
<dbReference type="InterPro" id="IPR013783">
    <property type="entry name" value="Ig-like_fold"/>
</dbReference>
<feature type="chain" id="PRO_5027777692" evidence="7">
    <location>
        <begin position="24"/>
        <end position="388"/>
    </location>
</feature>
<accession>A0A6P8R1H0</accession>